<comment type="caution">
    <text evidence="7">The sequence shown here is derived from an EMBL/GenBank/DDBJ whole genome shotgun (WGS) entry which is preliminary data.</text>
</comment>
<feature type="transmembrane region" description="Helical" evidence="6">
    <location>
        <begin position="72"/>
        <end position="91"/>
    </location>
</feature>
<feature type="transmembrane region" description="Helical" evidence="6">
    <location>
        <begin position="12"/>
        <end position="28"/>
    </location>
</feature>
<protein>
    <recommendedName>
        <fullName evidence="9">MFS general substrate transporter</fullName>
    </recommendedName>
</protein>
<evidence type="ECO:0000256" key="2">
    <source>
        <dbReference type="ARBA" id="ARBA00022692"/>
    </source>
</evidence>
<dbReference type="OrthoDB" id="196103at2759"/>
<dbReference type="GO" id="GO:0016020">
    <property type="term" value="C:membrane"/>
    <property type="evidence" value="ECO:0007669"/>
    <property type="project" value="UniProtKB-SubCell"/>
</dbReference>
<evidence type="ECO:0000256" key="1">
    <source>
        <dbReference type="ARBA" id="ARBA00004141"/>
    </source>
</evidence>
<dbReference type="InterPro" id="IPR036259">
    <property type="entry name" value="MFS_trans_sf"/>
</dbReference>
<feature type="transmembrane region" description="Helical" evidence="6">
    <location>
        <begin position="225"/>
        <end position="246"/>
    </location>
</feature>
<feature type="transmembrane region" description="Helical" evidence="6">
    <location>
        <begin position="258"/>
        <end position="278"/>
    </location>
</feature>
<comment type="subcellular location">
    <subcellularLocation>
        <location evidence="1">Membrane</location>
        <topology evidence="1">Multi-pass membrane protein</topology>
    </subcellularLocation>
</comment>
<evidence type="ECO:0000256" key="6">
    <source>
        <dbReference type="SAM" id="Phobius"/>
    </source>
</evidence>
<evidence type="ECO:0008006" key="9">
    <source>
        <dbReference type="Google" id="ProtNLM"/>
    </source>
</evidence>
<dbReference type="SUPFAM" id="SSF103473">
    <property type="entry name" value="MFS general substrate transporter"/>
    <property type="match status" value="1"/>
</dbReference>
<keyword evidence="4 6" id="KW-0472">Membrane</keyword>
<dbReference type="Pfam" id="PF05978">
    <property type="entry name" value="UNC-93"/>
    <property type="match status" value="1"/>
</dbReference>
<dbReference type="EMBL" id="JANBPT010000086">
    <property type="protein sequence ID" value="KAJ1928150.1"/>
    <property type="molecule type" value="Genomic_DNA"/>
</dbReference>
<sequence length="455" mass="49720">MGQAYRSTYAQFLIVAAIYFFAQASYMIVNGVGGGGLKDSSVAARSNFFANIASSVVGLFSGALHNYLGSRLALLIGCLAYMFYALSYFIYGMTGNPIIVFVAGICFGLSVTLFWTAQGSLMLSYPSEEHRGKYITTFFLAFSASGIIGGLMTIFLNLNSTSSELGVETYWAAIAAGAVGTILTFFLRPNSRLVRDDGGAVETVKFSGWRNEMGGMGKVFTNRHMLLLTPVFMVFGTYFTYISNGYNFSLFTIQARGLNATLFSVSGMAGSLVFGFFMDKVKLALRPRGFLVASVLTALICVSWISASFVQGSHTRESEHGIFGLNSSYYWSILIIYIIWGFLDSTLNAFSFWIMGGVTSDATELARFTGYSRCLQGLGGVLSWGLDTIKVPYIIMLWVSFALLLVGMAFSVFSIMILPQREEDSTFDTSSEHEAFAPIDDKKAPKIDRPGHLEA</sequence>
<dbReference type="Gene3D" id="1.20.1250.20">
    <property type="entry name" value="MFS general substrate transporter like domains"/>
    <property type="match status" value="1"/>
</dbReference>
<feature type="transmembrane region" description="Helical" evidence="6">
    <location>
        <begin position="392"/>
        <end position="418"/>
    </location>
</feature>
<keyword evidence="3 6" id="KW-1133">Transmembrane helix</keyword>
<dbReference type="InterPro" id="IPR051617">
    <property type="entry name" value="UNC-93-like_regulator"/>
</dbReference>
<accession>A0A9W8E1R3</accession>
<evidence type="ECO:0000256" key="3">
    <source>
        <dbReference type="ARBA" id="ARBA00022989"/>
    </source>
</evidence>
<feature type="transmembrane region" description="Helical" evidence="6">
    <location>
        <begin position="170"/>
        <end position="187"/>
    </location>
</feature>
<evidence type="ECO:0000313" key="7">
    <source>
        <dbReference type="EMBL" id="KAJ1928150.1"/>
    </source>
</evidence>
<feature type="region of interest" description="Disordered" evidence="5">
    <location>
        <begin position="428"/>
        <end position="455"/>
    </location>
</feature>
<keyword evidence="2 6" id="KW-0812">Transmembrane</keyword>
<gene>
    <name evidence="7" type="ORF">IWQ60_002317</name>
</gene>
<name>A0A9W8E1R3_9FUNG</name>
<evidence type="ECO:0000256" key="5">
    <source>
        <dbReference type="SAM" id="MobiDB-lite"/>
    </source>
</evidence>
<reference evidence="7" key="1">
    <citation type="submission" date="2022-07" db="EMBL/GenBank/DDBJ databases">
        <title>Phylogenomic reconstructions and comparative analyses of Kickxellomycotina fungi.</title>
        <authorList>
            <person name="Reynolds N.K."/>
            <person name="Stajich J.E."/>
            <person name="Barry K."/>
            <person name="Grigoriev I.V."/>
            <person name="Crous P."/>
            <person name="Smith M.E."/>
        </authorList>
    </citation>
    <scope>NUCLEOTIDE SEQUENCE</scope>
    <source>
        <strain evidence="7">RSA 861</strain>
    </source>
</reference>
<feature type="transmembrane region" description="Helical" evidence="6">
    <location>
        <begin position="97"/>
        <end position="117"/>
    </location>
</feature>
<dbReference type="PANTHER" id="PTHR23294">
    <property type="entry name" value="ET TRANSLATION PRODUCT-RELATED"/>
    <property type="match status" value="1"/>
</dbReference>
<proteinExistence type="predicted"/>
<dbReference type="Proteomes" id="UP001150569">
    <property type="component" value="Unassembled WGS sequence"/>
</dbReference>
<feature type="transmembrane region" description="Helical" evidence="6">
    <location>
        <begin position="329"/>
        <end position="356"/>
    </location>
</feature>
<dbReference type="PANTHER" id="PTHR23294:SF59">
    <property type="entry name" value="UNC93-LIKE PROTEIN C922.05C"/>
    <property type="match status" value="1"/>
</dbReference>
<organism evidence="7 8">
    <name type="scientific">Tieghemiomyces parasiticus</name>
    <dbReference type="NCBI Taxonomy" id="78921"/>
    <lineage>
        <taxon>Eukaryota</taxon>
        <taxon>Fungi</taxon>
        <taxon>Fungi incertae sedis</taxon>
        <taxon>Zoopagomycota</taxon>
        <taxon>Kickxellomycotina</taxon>
        <taxon>Dimargaritomycetes</taxon>
        <taxon>Dimargaritales</taxon>
        <taxon>Dimargaritaceae</taxon>
        <taxon>Tieghemiomyces</taxon>
    </lineage>
</organism>
<keyword evidence="8" id="KW-1185">Reference proteome</keyword>
<evidence type="ECO:0000313" key="8">
    <source>
        <dbReference type="Proteomes" id="UP001150569"/>
    </source>
</evidence>
<evidence type="ECO:0000256" key="4">
    <source>
        <dbReference type="ARBA" id="ARBA00023136"/>
    </source>
</evidence>
<dbReference type="AlphaFoldDB" id="A0A9W8E1R3"/>
<feature type="transmembrane region" description="Helical" evidence="6">
    <location>
        <begin position="290"/>
        <end position="309"/>
    </location>
</feature>
<feature type="transmembrane region" description="Helical" evidence="6">
    <location>
        <begin position="138"/>
        <end position="158"/>
    </location>
</feature>
<dbReference type="InterPro" id="IPR010291">
    <property type="entry name" value="Ion_channel_UNC-93"/>
</dbReference>